<comment type="caution">
    <text evidence="6">The sequence shown here is derived from an EMBL/GenBank/DDBJ whole genome shotgun (WGS) entry which is preliminary data.</text>
</comment>
<dbReference type="Pfam" id="PF13247">
    <property type="entry name" value="Fer4_11"/>
    <property type="match status" value="1"/>
</dbReference>
<keyword evidence="4" id="KW-0411">Iron-sulfur</keyword>
<evidence type="ECO:0000256" key="1">
    <source>
        <dbReference type="ARBA" id="ARBA00022485"/>
    </source>
</evidence>
<evidence type="ECO:0000256" key="3">
    <source>
        <dbReference type="ARBA" id="ARBA00023004"/>
    </source>
</evidence>
<keyword evidence="3" id="KW-0408">Iron</keyword>
<evidence type="ECO:0000313" key="6">
    <source>
        <dbReference type="EMBL" id="OGM16538.1"/>
    </source>
</evidence>
<dbReference type="Proteomes" id="UP000178401">
    <property type="component" value="Unassembled WGS sequence"/>
</dbReference>
<dbReference type="SUPFAM" id="SSF54862">
    <property type="entry name" value="4Fe-4S ferredoxins"/>
    <property type="match status" value="1"/>
</dbReference>
<dbReference type="GO" id="GO:0051539">
    <property type="term" value="F:4 iron, 4 sulfur cluster binding"/>
    <property type="evidence" value="ECO:0007669"/>
    <property type="project" value="UniProtKB-KW"/>
</dbReference>
<dbReference type="PANTHER" id="PTHR43177:SF3">
    <property type="entry name" value="PROTEIN NRFC HOMOLOG"/>
    <property type="match status" value="1"/>
</dbReference>
<proteinExistence type="predicted"/>
<sequence length="227" mass="25810">MPKWAMAIDLDKCTGCGDCIAACKLENNVAIVDPEQADEGRVMLWMDMMTIYEGEYPNIKVKRIPKPCFHCDNPPCIKVCPVHATYINEEGLVGQIYNRCIGCRYCMAACPYTAKVFNWYEPEWADEFKTCMNPDVSMRMKGVVEKCSFCAHRLLKVKETADVDDRQIADGEYMPACADSCPADAIFFGDLENKESKVYQLSNSPRAFRELENLGTIPKVFYLSERE</sequence>
<dbReference type="GO" id="GO:0046872">
    <property type="term" value="F:metal ion binding"/>
    <property type="evidence" value="ECO:0007669"/>
    <property type="project" value="UniProtKB-KW"/>
</dbReference>
<feature type="domain" description="4Fe-4S ferredoxin-type" evidence="5">
    <location>
        <begin position="4"/>
        <end position="34"/>
    </location>
</feature>
<reference evidence="6 7" key="1">
    <citation type="journal article" date="2016" name="Nat. Commun.">
        <title>Thousands of microbial genomes shed light on interconnected biogeochemical processes in an aquifer system.</title>
        <authorList>
            <person name="Anantharaman K."/>
            <person name="Brown C.T."/>
            <person name="Hug L.A."/>
            <person name="Sharon I."/>
            <person name="Castelle C.J."/>
            <person name="Probst A.J."/>
            <person name="Thomas B.C."/>
            <person name="Singh A."/>
            <person name="Wilkins M.J."/>
            <person name="Karaoz U."/>
            <person name="Brodie E.L."/>
            <person name="Williams K.H."/>
            <person name="Hubbard S.S."/>
            <person name="Banfield J.F."/>
        </authorList>
    </citation>
    <scope>NUCLEOTIDE SEQUENCE [LARGE SCALE GENOMIC DNA]</scope>
</reference>
<dbReference type="PROSITE" id="PS00198">
    <property type="entry name" value="4FE4S_FER_1"/>
    <property type="match status" value="1"/>
</dbReference>
<evidence type="ECO:0000256" key="4">
    <source>
        <dbReference type="ARBA" id="ARBA00023014"/>
    </source>
</evidence>
<evidence type="ECO:0000256" key="2">
    <source>
        <dbReference type="ARBA" id="ARBA00022723"/>
    </source>
</evidence>
<dbReference type="InterPro" id="IPR050954">
    <property type="entry name" value="ET_IronSulfur_Cluster-Binding"/>
</dbReference>
<dbReference type="Pfam" id="PF12797">
    <property type="entry name" value="Fer4_2"/>
    <property type="match status" value="1"/>
</dbReference>
<gene>
    <name evidence="6" type="ORF">A2V55_01960</name>
</gene>
<dbReference type="PANTHER" id="PTHR43177">
    <property type="entry name" value="PROTEIN NRFC"/>
    <property type="match status" value="1"/>
</dbReference>
<dbReference type="AlphaFoldDB" id="A0A1F7XQ78"/>
<dbReference type="InterPro" id="IPR017896">
    <property type="entry name" value="4Fe4S_Fe-S-bd"/>
</dbReference>
<evidence type="ECO:0000259" key="5">
    <source>
        <dbReference type="PROSITE" id="PS51379"/>
    </source>
</evidence>
<accession>A0A1F7XQ78</accession>
<evidence type="ECO:0000313" key="7">
    <source>
        <dbReference type="Proteomes" id="UP000178401"/>
    </source>
</evidence>
<dbReference type="EMBL" id="MGFY01000017">
    <property type="protein sequence ID" value="OGM16538.1"/>
    <property type="molecule type" value="Genomic_DNA"/>
</dbReference>
<name>A0A1F7XQ78_9BACT</name>
<dbReference type="CDD" id="cd10551">
    <property type="entry name" value="PsrB"/>
    <property type="match status" value="1"/>
</dbReference>
<dbReference type="InterPro" id="IPR017900">
    <property type="entry name" value="4Fe4S_Fe_S_CS"/>
</dbReference>
<organism evidence="6 7">
    <name type="scientific">Candidatus Woesebacteria bacterium RBG_19FT_COMBO_37_29</name>
    <dbReference type="NCBI Taxonomy" id="1802486"/>
    <lineage>
        <taxon>Bacteria</taxon>
        <taxon>Candidatus Woeseibacteriota</taxon>
    </lineage>
</organism>
<keyword evidence="1" id="KW-0004">4Fe-4S</keyword>
<protein>
    <recommendedName>
        <fullName evidence="5">4Fe-4S ferredoxin-type domain-containing protein</fullName>
    </recommendedName>
</protein>
<feature type="domain" description="4Fe-4S ferredoxin-type" evidence="5">
    <location>
        <begin position="91"/>
        <end position="120"/>
    </location>
</feature>
<feature type="domain" description="4Fe-4S ferredoxin-type" evidence="5">
    <location>
        <begin position="59"/>
        <end position="90"/>
    </location>
</feature>
<dbReference type="PROSITE" id="PS51379">
    <property type="entry name" value="4FE4S_FER_2"/>
    <property type="match status" value="3"/>
</dbReference>
<dbReference type="Gene3D" id="3.30.70.20">
    <property type="match status" value="2"/>
</dbReference>
<keyword evidence="2" id="KW-0479">Metal-binding</keyword>